<accession>A0A117MRL7</accession>
<dbReference type="InterPro" id="IPR002575">
    <property type="entry name" value="Aminoglycoside_PTrfase"/>
</dbReference>
<reference evidence="2 3" key="1">
    <citation type="submission" date="2015-10" db="EMBL/GenBank/DDBJ databases">
        <authorList>
            <person name="Gilbert D.G."/>
        </authorList>
    </citation>
    <scope>NUCLEOTIDE SEQUENCE [LARGE SCALE GENOMIC DNA]</scope>
    <source>
        <strain evidence="2 3">NRRL B-16712</strain>
    </source>
</reference>
<dbReference type="Gene3D" id="3.90.1200.10">
    <property type="match status" value="1"/>
</dbReference>
<name>A0A117MRL7_9ACTN</name>
<proteinExistence type="predicted"/>
<dbReference type="AlphaFoldDB" id="A0A117MRL7"/>
<dbReference type="SUPFAM" id="SSF56112">
    <property type="entry name" value="Protein kinase-like (PK-like)"/>
    <property type="match status" value="1"/>
</dbReference>
<evidence type="ECO:0000259" key="1">
    <source>
        <dbReference type="Pfam" id="PF01636"/>
    </source>
</evidence>
<feature type="domain" description="Aminoglycoside phosphotransferase" evidence="1">
    <location>
        <begin position="122"/>
        <end position="190"/>
    </location>
</feature>
<comment type="caution">
    <text evidence="2">The sequence shown here is derived from an EMBL/GenBank/DDBJ whole genome shotgun (WGS) entry which is preliminary data.</text>
</comment>
<keyword evidence="3" id="KW-1185">Reference proteome</keyword>
<dbReference type="EMBL" id="LLZH01000189">
    <property type="protein sequence ID" value="KUL32002.1"/>
    <property type="molecule type" value="Genomic_DNA"/>
</dbReference>
<evidence type="ECO:0000313" key="3">
    <source>
        <dbReference type="Proteomes" id="UP000053244"/>
    </source>
</evidence>
<dbReference type="OrthoDB" id="236897at2"/>
<gene>
    <name evidence="2" type="ORF">ADL15_20665</name>
</gene>
<dbReference type="RefSeq" id="WP_067693555.1">
    <property type="nucleotide sequence ID" value="NZ_LLZH01000189.1"/>
</dbReference>
<organism evidence="2 3">
    <name type="scientific">Actinoplanes awajinensis subsp. mycoplanecinus</name>
    <dbReference type="NCBI Taxonomy" id="135947"/>
    <lineage>
        <taxon>Bacteria</taxon>
        <taxon>Bacillati</taxon>
        <taxon>Actinomycetota</taxon>
        <taxon>Actinomycetes</taxon>
        <taxon>Micromonosporales</taxon>
        <taxon>Micromonosporaceae</taxon>
        <taxon>Actinoplanes</taxon>
    </lineage>
</organism>
<sequence>MAKEQRLAGGFDGGAVRVGDTVRRCPGPWTPAVHALLRHLEATGFDQAPRVLGFDQQGRETLSFLPGAVIGTARPWPGWAHSDEALRQVADWVRDYHAAVAGFVPPAGAVWREGGSWRPGLIIGHNDAAPYNAAWSDGRLTGFFDWDLAGPAEPVADLAFVAFAWVPLHAREVVAAEGFTAFADRPRRLRLFLDAYGWAGDPAGFVDLVRDRVTETAQRLRRTAAAGDPTYRAMLAAGVDTSLDTAVRELADFPA</sequence>
<dbReference type="Proteomes" id="UP000053244">
    <property type="component" value="Unassembled WGS sequence"/>
</dbReference>
<dbReference type="InterPro" id="IPR011009">
    <property type="entry name" value="Kinase-like_dom_sf"/>
</dbReference>
<dbReference type="Pfam" id="PF01636">
    <property type="entry name" value="APH"/>
    <property type="match status" value="1"/>
</dbReference>
<evidence type="ECO:0000313" key="2">
    <source>
        <dbReference type="EMBL" id="KUL32002.1"/>
    </source>
</evidence>
<protein>
    <recommendedName>
        <fullName evidence="1">Aminoglycoside phosphotransferase domain-containing protein</fullName>
    </recommendedName>
</protein>